<keyword evidence="1" id="KW-0472">Membrane</keyword>
<keyword evidence="1" id="KW-1133">Transmembrane helix</keyword>
<dbReference type="Proteomes" id="UP000033428">
    <property type="component" value="Unassembled WGS sequence"/>
</dbReference>
<accession>A0A0F0CUP9</accession>
<feature type="transmembrane region" description="Helical" evidence="1">
    <location>
        <begin position="28"/>
        <end position="48"/>
    </location>
</feature>
<proteinExistence type="predicted"/>
<protein>
    <submittedName>
        <fullName evidence="2">Uncharacterized protein</fullName>
    </submittedName>
</protein>
<name>A0A0F0CUP9_9BACT</name>
<dbReference type="EMBL" id="JYNY01000197">
    <property type="protein sequence ID" value="KJJ85256.1"/>
    <property type="molecule type" value="Genomic_DNA"/>
</dbReference>
<gene>
    <name evidence="2" type="ORF">OMAG_000866</name>
</gene>
<evidence type="ECO:0000256" key="1">
    <source>
        <dbReference type="SAM" id="Phobius"/>
    </source>
</evidence>
<dbReference type="AlphaFoldDB" id="A0A0F0CUP9"/>
<evidence type="ECO:0000313" key="2">
    <source>
        <dbReference type="EMBL" id="KJJ85256.1"/>
    </source>
</evidence>
<sequence length="50" mass="5425">MAALISAFFAPLLKYSSCYDTAPCAGISVWVTAIFVFLFYTTNVIIVATL</sequence>
<keyword evidence="3" id="KW-1185">Reference proteome</keyword>
<organism evidence="2 3">
    <name type="scientific">Candidatus Omnitrophus magneticus</name>
    <dbReference type="NCBI Taxonomy" id="1609969"/>
    <lineage>
        <taxon>Bacteria</taxon>
        <taxon>Pseudomonadati</taxon>
        <taxon>Candidatus Omnitrophota</taxon>
        <taxon>Candidatus Omnitrophus</taxon>
    </lineage>
</organism>
<reference evidence="2 3" key="1">
    <citation type="submission" date="2015-02" db="EMBL/GenBank/DDBJ databases">
        <title>Single-cell genomics of uncultivated deep-branching MTB reveals a conserved set of magnetosome genes.</title>
        <authorList>
            <person name="Kolinko S."/>
            <person name="Richter M."/>
            <person name="Glockner F.O."/>
            <person name="Brachmann A."/>
            <person name="Schuler D."/>
        </authorList>
    </citation>
    <scope>NUCLEOTIDE SEQUENCE [LARGE SCALE GENOMIC DNA]</scope>
    <source>
        <strain evidence="2">SKK-01</strain>
    </source>
</reference>
<comment type="caution">
    <text evidence="2">The sequence shown here is derived from an EMBL/GenBank/DDBJ whole genome shotgun (WGS) entry which is preliminary data.</text>
</comment>
<evidence type="ECO:0000313" key="3">
    <source>
        <dbReference type="Proteomes" id="UP000033428"/>
    </source>
</evidence>
<keyword evidence="1" id="KW-0812">Transmembrane</keyword>